<dbReference type="Pfam" id="PF10978">
    <property type="entry name" value="DUF2785"/>
    <property type="match status" value="1"/>
</dbReference>
<gene>
    <name evidence="1" type="ORF">JS756_20695</name>
</gene>
<dbReference type="EMBL" id="JAFFZS010000016">
    <property type="protein sequence ID" value="MBN0046477.1"/>
    <property type="molecule type" value="Genomic_DNA"/>
</dbReference>
<name>A0ABS2VTM1_STRAS</name>
<keyword evidence="2" id="KW-1185">Reference proteome</keyword>
<sequence length="262" mass="28934">MTTPLPYAADIRDRTGQDRAGALDALVADLGSPEPAVRDDGAYCLAVRWIPALDPGERVRLGDRMAERFTDQRVQARTFAPLILARIVEAGEWRREWWRAFADWYPAEHDLRGYDPERGWLHAAAHGADLLAVLARRPGQDPMPLAALAAARLLAATDHVFDAQEDDRIAYALARILSHPALTEAGSVRWLTPVAEAFRQGTPGPVPAWASNTMRTLRMLYLLADRGVSTRHTDEPARPLTHRQAVLDALARTLAIVAPYTG</sequence>
<evidence type="ECO:0000313" key="1">
    <source>
        <dbReference type="EMBL" id="MBN0046477.1"/>
    </source>
</evidence>
<dbReference type="RefSeq" id="WP_205384624.1">
    <property type="nucleotide sequence ID" value="NZ_JAFFZS010000016.1"/>
</dbReference>
<evidence type="ECO:0000313" key="2">
    <source>
        <dbReference type="Proteomes" id="UP000788262"/>
    </source>
</evidence>
<dbReference type="Proteomes" id="UP000788262">
    <property type="component" value="Unassembled WGS sequence"/>
</dbReference>
<organism evidence="1 2">
    <name type="scientific">Streptomyces actuosus</name>
    <dbReference type="NCBI Taxonomy" id="1885"/>
    <lineage>
        <taxon>Bacteria</taxon>
        <taxon>Bacillati</taxon>
        <taxon>Actinomycetota</taxon>
        <taxon>Actinomycetes</taxon>
        <taxon>Kitasatosporales</taxon>
        <taxon>Streptomycetaceae</taxon>
        <taxon>Streptomyces</taxon>
    </lineage>
</organism>
<accession>A0ABS2VTM1</accession>
<protein>
    <submittedName>
        <fullName evidence="1">DUF2785 domain-containing protein</fullName>
    </submittedName>
</protein>
<comment type="caution">
    <text evidence="1">The sequence shown here is derived from an EMBL/GenBank/DDBJ whole genome shotgun (WGS) entry which is preliminary data.</text>
</comment>
<dbReference type="InterPro" id="IPR021247">
    <property type="entry name" value="DUF2785"/>
</dbReference>
<proteinExistence type="predicted"/>
<reference evidence="1 2" key="1">
    <citation type="submission" date="2021-02" db="EMBL/GenBank/DDBJ databases">
        <title>Whole genome sequencing of Streptomyces actuosus VRA1.</title>
        <authorList>
            <person name="Sen G."/>
            <person name="Sen A."/>
        </authorList>
    </citation>
    <scope>NUCLEOTIDE SEQUENCE [LARGE SCALE GENOMIC DNA]</scope>
    <source>
        <strain evidence="1 2">VRA1</strain>
    </source>
</reference>